<feature type="non-terminal residue" evidence="2">
    <location>
        <position position="1"/>
    </location>
</feature>
<accession>A0AAD7A0Y3</accession>
<evidence type="ECO:0000313" key="2">
    <source>
        <dbReference type="EMBL" id="KAJ7346790.1"/>
    </source>
</evidence>
<proteinExistence type="predicted"/>
<keyword evidence="1" id="KW-0472">Membrane</keyword>
<dbReference type="AlphaFoldDB" id="A0AAD7A0Y3"/>
<feature type="transmembrane region" description="Helical" evidence="1">
    <location>
        <begin position="52"/>
        <end position="74"/>
    </location>
</feature>
<organism evidence="2 3">
    <name type="scientific">Mycena albidolilacea</name>
    <dbReference type="NCBI Taxonomy" id="1033008"/>
    <lineage>
        <taxon>Eukaryota</taxon>
        <taxon>Fungi</taxon>
        <taxon>Dikarya</taxon>
        <taxon>Basidiomycota</taxon>
        <taxon>Agaricomycotina</taxon>
        <taxon>Agaricomycetes</taxon>
        <taxon>Agaricomycetidae</taxon>
        <taxon>Agaricales</taxon>
        <taxon>Marasmiineae</taxon>
        <taxon>Mycenaceae</taxon>
        <taxon>Mycena</taxon>
    </lineage>
</organism>
<evidence type="ECO:0000313" key="3">
    <source>
        <dbReference type="Proteomes" id="UP001218218"/>
    </source>
</evidence>
<sequence>MNRQELRNLAIVVVSLICTILKSQDMLPRLRHKPGRIAQLVGQSLSSFSRGILYLAVGLGILWILLVAMAGYSVMDKASRRNHDLESEPPPYTLRRHFMQFLPAVFMTLGAAASLEKKGQPFISRILGTLGRVSLCIAVACIVYLVPTAIMWLIIKKLHLEPYKTIWHRVTTAAPFFMMPPFTFLLLIEAFSVFSPSSAGPLWYFIQHAPLVARGFKWFGMGTYTLVATWRATDATAAYFYTRGIANTNLPPGFIPPELLKFLPEGANWFFIAPLLLPAAMIVNGCMYADVPPTSAVAVIGSITLAVAAVWVYVLFVYGTFAFIGLRDQPIASVRAPPAGNGKDVGWITRILDQMGIFAFAFGSADALDKWRDDKKRCARSEIMNFDSYSLCIGGYKANAVD</sequence>
<name>A0AAD7A0Y3_9AGAR</name>
<dbReference type="Proteomes" id="UP001218218">
    <property type="component" value="Unassembled WGS sequence"/>
</dbReference>
<keyword evidence="3" id="KW-1185">Reference proteome</keyword>
<feature type="transmembrane region" description="Helical" evidence="1">
    <location>
        <begin position="269"/>
        <end position="291"/>
    </location>
</feature>
<evidence type="ECO:0000256" key="1">
    <source>
        <dbReference type="SAM" id="Phobius"/>
    </source>
</evidence>
<feature type="transmembrane region" description="Helical" evidence="1">
    <location>
        <begin position="135"/>
        <end position="155"/>
    </location>
</feature>
<reference evidence="2" key="1">
    <citation type="submission" date="2023-03" db="EMBL/GenBank/DDBJ databases">
        <title>Massive genome expansion in bonnet fungi (Mycena s.s.) driven by repeated elements and novel gene families across ecological guilds.</title>
        <authorList>
            <consortium name="Lawrence Berkeley National Laboratory"/>
            <person name="Harder C.B."/>
            <person name="Miyauchi S."/>
            <person name="Viragh M."/>
            <person name="Kuo A."/>
            <person name="Thoen E."/>
            <person name="Andreopoulos B."/>
            <person name="Lu D."/>
            <person name="Skrede I."/>
            <person name="Drula E."/>
            <person name="Henrissat B."/>
            <person name="Morin E."/>
            <person name="Kohler A."/>
            <person name="Barry K."/>
            <person name="LaButti K."/>
            <person name="Morin E."/>
            <person name="Salamov A."/>
            <person name="Lipzen A."/>
            <person name="Mereny Z."/>
            <person name="Hegedus B."/>
            <person name="Baldrian P."/>
            <person name="Stursova M."/>
            <person name="Weitz H."/>
            <person name="Taylor A."/>
            <person name="Grigoriev I.V."/>
            <person name="Nagy L.G."/>
            <person name="Martin F."/>
            <person name="Kauserud H."/>
        </authorList>
    </citation>
    <scope>NUCLEOTIDE SEQUENCE</scope>
    <source>
        <strain evidence="2">CBHHK002</strain>
    </source>
</reference>
<comment type="caution">
    <text evidence="2">The sequence shown here is derived from an EMBL/GenBank/DDBJ whole genome shotgun (WGS) entry which is preliminary data.</text>
</comment>
<feature type="transmembrane region" description="Helical" evidence="1">
    <location>
        <begin position="297"/>
        <end position="326"/>
    </location>
</feature>
<gene>
    <name evidence="2" type="ORF">DFH08DRAFT_202119</name>
</gene>
<protein>
    <submittedName>
        <fullName evidence="2">Uncharacterized protein</fullName>
    </submittedName>
</protein>
<keyword evidence="1" id="KW-0812">Transmembrane</keyword>
<dbReference type="EMBL" id="JARIHO010000020">
    <property type="protein sequence ID" value="KAJ7346790.1"/>
    <property type="molecule type" value="Genomic_DNA"/>
</dbReference>
<keyword evidence="1" id="KW-1133">Transmembrane helix</keyword>